<organism evidence="2">
    <name type="scientific">Burkholderia orbicola (strain AU 1054)</name>
    <dbReference type="NCBI Taxonomy" id="331271"/>
    <lineage>
        <taxon>Bacteria</taxon>
        <taxon>Pseudomonadati</taxon>
        <taxon>Pseudomonadota</taxon>
        <taxon>Betaproteobacteria</taxon>
        <taxon>Burkholderiales</taxon>
        <taxon>Burkholderiaceae</taxon>
        <taxon>Burkholderia</taxon>
        <taxon>Burkholderia cepacia complex</taxon>
        <taxon>Burkholderia orbicola</taxon>
    </lineage>
</organism>
<feature type="region of interest" description="Disordered" evidence="1">
    <location>
        <begin position="1"/>
        <end position="40"/>
    </location>
</feature>
<accession>A0A0H2Y0T5</accession>
<name>A0A0H2Y0T5_BURO1</name>
<evidence type="ECO:0000256" key="1">
    <source>
        <dbReference type="SAM" id="MobiDB-lite"/>
    </source>
</evidence>
<proteinExistence type="predicted"/>
<reference evidence="2" key="1">
    <citation type="submission" date="2006-05" db="EMBL/GenBank/DDBJ databases">
        <title>Complete sequence of chromosome 3 of Burkholderia cenocepacia AU 1054.</title>
        <authorList>
            <consortium name="US DOE Joint Genome Institute"/>
            <person name="Copeland A."/>
            <person name="Lucas S."/>
            <person name="Lapidus A."/>
            <person name="Barry K."/>
            <person name="Detter J.C."/>
            <person name="Glavina del Rio T."/>
            <person name="Hammon N."/>
            <person name="Israni S."/>
            <person name="Dalin E."/>
            <person name="Tice H."/>
            <person name="Pitluck S."/>
            <person name="Chain P."/>
            <person name="Malfatti S."/>
            <person name="Shin M."/>
            <person name="Vergez L."/>
            <person name="Schmutz J."/>
            <person name="Larimer F."/>
            <person name="Land M."/>
            <person name="Hauser L."/>
            <person name="Kyrpides N."/>
            <person name="Lykidis A."/>
            <person name="LiPuma J.J."/>
            <person name="Konstantinidis K."/>
            <person name="Tiedje J.M."/>
            <person name="Richardson P."/>
        </authorList>
    </citation>
    <scope>NUCLEOTIDE SEQUENCE [LARGE SCALE GENOMIC DNA]</scope>
    <source>
        <strain evidence="2">AU 1054</strain>
    </source>
</reference>
<protein>
    <submittedName>
        <fullName evidence="2">Uncharacterized protein</fullName>
    </submittedName>
</protein>
<dbReference type="EMBL" id="CP000380">
    <property type="protein sequence ID" value="ABF80528.1"/>
    <property type="molecule type" value="Genomic_DNA"/>
</dbReference>
<gene>
    <name evidence="2" type="ordered locus">Bcen_5659</name>
</gene>
<dbReference type="HOGENOM" id="CLU_2521175_0_0_4"/>
<evidence type="ECO:0000313" key="2">
    <source>
        <dbReference type="EMBL" id="ABF80528.1"/>
    </source>
</evidence>
<dbReference type="AlphaFoldDB" id="A0A0H2Y0T5"/>
<sequence>MHSFDTPRRIRMMSPRPPSPAVTAEPDDDSSPAGIPALPDSGAMVNVRGVAHVIELPPRDHARPALWRELALWRNDRSADDASDGDAEPDTPRG</sequence>